<comment type="caution">
    <text evidence="2">The sequence shown here is derived from an EMBL/GenBank/DDBJ whole genome shotgun (WGS) entry which is preliminary data.</text>
</comment>
<dbReference type="InterPro" id="IPR050796">
    <property type="entry name" value="SCF_F-box_component"/>
</dbReference>
<proteinExistence type="predicted"/>
<dbReference type="Pfam" id="PF07734">
    <property type="entry name" value="FBA_1"/>
    <property type="match status" value="1"/>
</dbReference>
<evidence type="ECO:0000313" key="3">
    <source>
        <dbReference type="Proteomes" id="UP001085076"/>
    </source>
</evidence>
<dbReference type="PANTHER" id="PTHR31672">
    <property type="entry name" value="BNACNNG10540D PROTEIN"/>
    <property type="match status" value="1"/>
</dbReference>
<feature type="domain" description="F-box associated beta-propeller type 1" evidence="1">
    <location>
        <begin position="51"/>
        <end position="253"/>
    </location>
</feature>
<dbReference type="AlphaFoldDB" id="A0A9D5BTF9"/>
<sequence length="267" mass="30930">MILEEVRLLSLRVELLVLGVEVLDFFGLCFSSSEVMICFCLAIQDGVQTEFQVFTGFGYISATDEYKILIATSKRGKKGEGAKIRIFSSKSNSWKRIQDSQYFVLSTTFDGTLLNEALHWLRRSDVVIVAFDLADEEFRTMPLPVVEDHYAGGYFRHLGDFGGCLCVFGQADTNAGSMDLWVMREYDAGNSWTKLFNLKFSDQPEQINFVKPIWVMETSTFMEVRTNSERDPKWVRSYHKEEKIEEIHMKENIFKRYSYGKRVSDWI</sequence>
<gene>
    <name evidence="2" type="ORF">J5N97_001958</name>
</gene>
<organism evidence="2 3">
    <name type="scientific">Dioscorea zingiberensis</name>
    <dbReference type="NCBI Taxonomy" id="325984"/>
    <lineage>
        <taxon>Eukaryota</taxon>
        <taxon>Viridiplantae</taxon>
        <taxon>Streptophyta</taxon>
        <taxon>Embryophyta</taxon>
        <taxon>Tracheophyta</taxon>
        <taxon>Spermatophyta</taxon>
        <taxon>Magnoliopsida</taxon>
        <taxon>Liliopsida</taxon>
        <taxon>Dioscoreales</taxon>
        <taxon>Dioscoreaceae</taxon>
        <taxon>Dioscorea</taxon>
    </lineage>
</organism>
<dbReference type="EMBL" id="JAGGNH010000097">
    <property type="protein sequence ID" value="KAJ0960215.1"/>
    <property type="molecule type" value="Genomic_DNA"/>
</dbReference>
<reference evidence="2 3" key="1">
    <citation type="journal article" date="2022" name="Hortic Res">
        <title>The genome of Dioscorea zingiberensis sheds light on the biosynthesis, origin and evolution of the medicinally important diosgenin saponins.</title>
        <authorList>
            <person name="Li Y."/>
            <person name="Tan C."/>
            <person name="Li Z."/>
            <person name="Guo J."/>
            <person name="Li S."/>
            <person name="Chen X."/>
            <person name="Wang C."/>
            <person name="Dai X."/>
            <person name="Yang H."/>
            <person name="Song W."/>
            <person name="Hou L."/>
            <person name="Xu J."/>
            <person name="Tong Z."/>
            <person name="Xu A."/>
            <person name="Yuan X."/>
            <person name="Wang W."/>
            <person name="Yang Q."/>
            <person name="Chen L."/>
            <person name="Sun Z."/>
            <person name="Wang K."/>
            <person name="Pan B."/>
            <person name="Chen J."/>
            <person name="Bao Y."/>
            <person name="Liu F."/>
            <person name="Qi X."/>
            <person name="Gang D.R."/>
            <person name="Wen J."/>
            <person name="Li J."/>
        </authorList>
    </citation>
    <scope>NUCLEOTIDE SEQUENCE [LARGE SCALE GENOMIC DNA]</scope>
    <source>
        <strain evidence="2">Dzin_1.0</strain>
    </source>
</reference>
<dbReference type="OrthoDB" id="678104at2759"/>
<evidence type="ECO:0000259" key="1">
    <source>
        <dbReference type="Pfam" id="PF07734"/>
    </source>
</evidence>
<name>A0A9D5BTF9_9LILI</name>
<dbReference type="InterPro" id="IPR017451">
    <property type="entry name" value="F-box-assoc_interact_dom"/>
</dbReference>
<keyword evidence="3" id="KW-1185">Reference proteome</keyword>
<dbReference type="NCBIfam" id="TIGR01640">
    <property type="entry name" value="F_box_assoc_1"/>
    <property type="match status" value="1"/>
</dbReference>
<evidence type="ECO:0000313" key="2">
    <source>
        <dbReference type="EMBL" id="KAJ0960215.1"/>
    </source>
</evidence>
<dbReference type="PANTHER" id="PTHR31672:SF13">
    <property type="entry name" value="F-BOX PROTEIN CPR30-LIKE"/>
    <property type="match status" value="1"/>
</dbReference>
<accession>A0A9D5BTF9</accession>
<protein>
    <recommendedName>
        <fullName evidence="1">F-box associated beta-propeller type 1 domain-containing protein</fullName>
    </recommendedName>
</protein>
<dbReference type="InterPro" id="IPR006527">
    <property type="entry name" value="F-box-assoc_dom_typ1"/>
</dbReference>
<dbReference type="Proteomes" id="UP001085076">
    <property type="component" value="Unassembled WGS sequence"/>
</dbReference>